<organism evidence="1 2">
    <name type="scientific">Vaccinia virus</name>
    <name type="common">VACV</name>
    <name type="synonym">Orthopoxvirus vaccinia</name>
    <dbReference type="NCBI Taxonomy" id="10245"/>
    <lineage>
        <taxon>Viruses</taxon>
        <taxon>Varidnaviria</taxon>
        <taxon>Bamfordvirae</taxon>
        <taxon>Nucleocytoviricota</taxon>
        <taxon>Pokkesviricetes</taxon>
        <taxon>Chitovirales</taxon>
        <taxon>Poxviridae</taxon>
        <taxon>Chordopoxvirinae</taxon>
        <taxon>Orthopoxvirus</taxon>
    </lineage>
</organism>
<gene>
    <name evidence="1" type="ORF">VACV_TT10_238</name>
</gene>
<accession>M9WK90</accession>
<dbReference type="Proteomes" id="UP000181218">
    <property type="component" value="Segment"/>
</dbReference>
<reference evidence="1 2" key="1">
    <citation type="journal article" date="2013" name="PLoS ONE">
        <title>Genomic Sequence and Virulence of Clonal Isolates of Vaccinia Virus Tiantan, the Chinese Smallpox Vaccine Strain.</title>
        <authorList>
            <person name="Zhang Q."/>
            <person name="Tian M."/>
            <person name="Feng Y."/>
            <person name="Zhao K."/>
            <person name="Xu J."/>
            <person name="Liu Y."/>
            <person name="Shao Y."/>
        </authorList>
    </citation>
    <scope>NUCLEOTIDE SEQUENCE [LARGE SCALE GENOMIC DNA]</scope>
    <source>
        <strain evidence="1">Tiantan</strain>
    </source>
</reference>
<dbReference type="EMBL" id="JX489137">
    <property type="protein sequence ID" value="AGJ91930.1"/>
    <property type="molecule type" value="Genomic_DNA"/>
</dbReference>
<name>M9WK90_VACCV</name>
<sequence>MYVHSSNLTDTISYPDVVIDDRSWTKCTHFFGLLFDSRIIMLNFSIYSVSCFKYVMMNPYSFQTQV</sequence>
<proteinExistence type="predicted"/>
<evidence type="ECO:0000313" key="2">
    <source>
        <dbReference type="Proteomes" id="UP000181218"/>
    </source>
</evidence>
<protein>
    <submittedName>
        <fullName evidence="1">Uncharacterized protein</fullName>
    </submittedName>
</protein>
<evidence type="ECO:0000313" key="1">
    <source>
        <dbReference type="EMBL" id="AGJ91930.1"/>
    </source>
</evidence>